<evidence type="ECO:0000313" key="4">
    <source>
        <dbReference type="Proteomes" id="UP000011058"/>
    </source>
</evidence>
<keyword evidence="2" id="KW-0732">Signal</keyword>
<sequence>MKTNQRFVAFALLAAFMTSSFANAQEKQSLFKRKWNPEAKGTAIGAGVGGVAGAIIHKRDRKVGAGVGLAVGAAAGYGVGKIISNKQKRAAEAARAAEQREYAARTAPARQVSTGASSRSVARKAATVPAAVAAPVASQQALAEAEMTPAEMTASLTRNGYLLNTSFGEPNTAYPESEYRRKSW</sequence>
<gene>
    <name evidence="3" type="ORF">FAES_1775</name>
</gene>
<feature type="chain" id="PRO_5003630337" description="Glycine zipper domain-containing protein" evidence="2">
    <location>
        <begin position="25"/>
        <end position="184"/>
    </location>
</feature>
<dbReference type="AlphaFoldDB" id="I0K6N2"/>
<reference evidence="3 4" key="1">
    <citation type="journal article" date="2012" name="J. Bacteriol.">
        <title>Genome Sequence of Fibrella aestuarina BUZ 2T, a Filamentous Marine Bacterium.</title>
        <authorList>
            <person name="Filippini M."/>
            <person name="Qi W."/>
            <person name="Blom J."/>
            <person name="Goesmann A."/>
            <person name="Smits T.H."/>
            <person name="Bagheri H.C."/>
        </authorList>
    </citation>
    <scope>NUCLEOTIDE SEQUENCE [LARGE SCALE GENOMIC DNA]</scope>
    <source>
        <strain evidence="4">BUZ 2T</strain>
    </source>
</reference>
<feature type="region of interest" description="Disordered" evidence="1">
    <location>
        <begin position="164"/>
        <end position="184"/>
    </location>
</feature>
<dbReference type="Proteomes" id="UP000011058">
    <property type="component" value="Chromosome"/>
</dbReference>
<proteinExistence type="predicted"/>
<organism evidence="3 4">
    <name type="scientific">Fibrella aestuarina BUZ 2</name>
    <dbReference type="NCBI Taxonomy" id="1166018"/>
    <lineage>
        <taxon>Bacteria</taxon>
        <taxon>Pseudomonadati</taxon>
        <taxon>Bacteroidota</taxon>
        <taxon>Cytophagia</taxon>
        <taxon>Cytophagales</taxon>
        <taxon>Spirosomataceae</taxon>
        <taxon>Fibrella</taxon>
    </lineage>
</organism>
<evidence type="ECO:0000256" key="2">
    <source>
        <dbReference type="SAM" id="SignalP"/>
    </source>
</evidence>
<dbReference type="OrthoDB" id="959994at2"/>
<accession>I0K6N2</accession>
<dbReference type="RefSeq" id="WP_015330884.1">
    <property type="nucleotide sequence ID" value="NC_020054.1"/>
</dbReference>
<dbReference type="STRING" id="1166018.FAES_1775"/>
<name>I0K6N2_9BACT</name>
<dbReference type="HOGENOM" id="CLU_105080_0_0_10"/>
<evidence type="ECO:0008006" key="5">
    <source>
        <dbReference type="Google" id="ProtNLM"/>
    </source>
</evidence>
<evidence type="ECO:0000313" key="3">
    <source>
        <dbReference type="EMBL" id="CCG99785.1"/>
    </source>
</evidence>
<protein>
    <recommendedName>
        <fullName evidence="5">Glycine zipper domain-containing protein</fullName>
    </recommendedName>
</protein>
<dbReference type="EMBL" id="HE796683">
    <property type="protein sequence ID" value="CCG99785.1"/>
    <property type="molecule type" value="Genomic_DNA"/>
</dbReference>
<dbReference type="KEGG" id="fae:FAES_1775"/>
<feature type="signal peptide" evidence="2">
    <location>
        <begin position="1"/>
        <end position="24"/>
    </location>
</feature>
<dbReference type="eggNOG" id="ENOG5032V7R">
    <property type="taxonomic scope" value="Bacteria"/>
</dbReference>
<evidence type="ECO:0000256" key="1">
    <source>
        <dbReference type="SAM" id="MobiDB-lite"/>
    </source>
</evidence>
<keyword evidence="4" id="KW-1185">Reference proteome</keyword>